<proteinExistence type="predicted"/>
<evidence type="ECO:0000313" key="1">
    <source>
        <dbReference type="EMBL" id="GIX79675.1"/>
    </source>
</evidence>
<gene>
    <name evidence="1" type="ORF">CEXT_419421</name>
</gene>
<sequence length="97" mass="11077">MKVSFACSCTRNSRLATKIKTMTLLLFVEHIKDFEPLWPTTLNEQMIPLSETVNELGSFAYKSEEIEALFSYNSERTEALFACNSNLKGSNRIFLCL</sequence>
<protein>
    <submittedName>
        <fullName evidence="1">Uncharacterized protein</fullName>
    </submittedName>
</protein>
<evidence type="ECO:0000313" key="2">
    <source>
        <dbReference type="Proteomes" id="UP001054945"/>
    </source>
</evidence>
<comment type="caution">
    <text evidence="1">The sequence shown here is derived from an EMBL/GenBank/DDBJ whole genome shotgun (WGS) entry which is preliminary data.</text>
</comment>
<dbReference type="Proteomes" id="UP001054945">
    <property type="component" value="Unassembled WGS sequence"/>
</dbReference>
<keyword evidence="2" id="KW-1185">Reference proteome</keyword>
<organism evidence="1 2">
    <name type="scientific">Caerostris extrusa</name>
    <name type="common">Bark spider</name>
    <name type="synonym">Caerostris bankana</name>
    <dbReference type="NCBI Taxonomy" id="172846"/>
    <lineage>
        <taxon>Eukaryota</taxon>
        <taxon>Metazoa</taxon>
        <taxon>Ecdysozoa</taxon>
        <taxon>Arthropoda</taxon>
        <taxon>Chelicerata</taxon>
        <taxon>Arachnida</taxon>
        <taxon>Araneae</taxon>
        <taxon>Araneomorphae</taxon>
        <taxon>Entelegynae</taxon>
        <taxon>Araneoidea</taxon>
        <taxon>Araneidae</taxon>
        <taxon>Caerostris</taxon>
    </lineage>
</organism>
<dbReference type="AlphaFoldDB" id="A0AAV4N4D8"/>
<name>A0AAV4N4D8_CAEEX</name>
<dbReference type="EMBL" id="BPLR01002962">
    <property type="protein sequence ID" value="GIX79675.1"/>
    <property type="molecule type" value="Genomic_DNA"/>
</dbReference>
<accession>A0AAV4N4D8</accession>
<reference evidence="1 2" key="1">
    <citation type="submission" date="2021-06" db="EMBL/GenBank/DDBJ databases">
        <title>Caerostris extrusa draft genome.</title>
        <authorList>
            <person name="Kono N."/>
            <person name="Arakawa K."/>
        </authorList>
    </citation>
    <scope>NUCLEOTIDE SEQUENCE [LARGE SCALE GENOMIC DNA]</scope>
</reference>